<evidence type="ECO:0000313" key="2">
    <source>
        <dbReference type="EMBL" id="GAH47153.1"/>
    </source>
</evidence>
<dbReference type="NCBIfam" id="NF041737">
    <property type="entry name" value="choice_anch_S"/>
    <property type="match status" value="1"/>
</dbReference>
<keyword evidence="1" id="KW-0472">Membrane</keyword>
<feature type="non-terminal residue" evidence="2">
    <location>
        <position position="1"/>
    </location>
</feature>
<keyword evidence="1" id="KW-1133">Transmembrane helix</keyword>
<comment type="caution">
    <text evidence="2">The sequence shown here is derived from an EMBL/GenBank/DDBJ whole genome shotgun (WGS) entry which is preliminary data.</text>
</comment>
<organism evidence="2">
    <name type="scientific">marine sediment metagenome</name>
    <dbReference type="NCBI Taxonomy" id="412755"/>
    <lineage>
        <taxon>unclassified sequences</taxon>
        <taxon>metagenomes</taxon>
        <taxon>ecological metagenomes</taxon>
    </lineage>
</organism>
<feature type="transmembrane region" description="Helical" evidence="1">
    <location>
        <begin position="55"/>
        <end position="76"/>
    </location>
</feature>
<proteinExistence type="predicted"/>
<accession>X1HPD3</accession>
<sequence>ANSGGGTGLQVEGVGYNEDEVITVEVTAETSSSVDYDLTIDTDTYGYISNGLGNIFFLAFTLLLPLMMPLIVGGTWNQTEVDMGPGPCGEIFLDSDMTEAMYEFANNDTALDGITNDPDYTDITFKKFEGAFKNSTDIAVFDWACDFDMVNASTNTDYSGKYRYKIAFDQTTSWVKGWRLFLDYNGTYEGTILEVEWNQLIQQQGYALGNFTIDINDDTITTVPITTALSPGFEWFLIFPALGLLALPVIIKRRK</sequence>
<evidence type="ECO:0000256" key="1">
    <source>
        <dbReference type="SAM" id="Phobius"/>
    </source>
</evidence>
<feature type="transmembrane region" description="Helical" evidence="1">
    <location>
        <begin position="233"/>
        <end position="251"/>
    </location>
</feature>
<reference evidence="2" key="1">
    <citation type="journal article" date="2014" name="Front. Microbiol.">
        <title>High frequency of phylogenetically diverse reductive dehalogenase-homologous genes in deep subseafloor sedimentary metagenomes.</title>
        <authorList>
            <person name="Kawai M."/>
            <person name="Futagami T."/>
            <person name="Toyoda A."/>
            <person name="Takaki Y."/>
            <person name="Nishi S."/>
            <person name="Hori S."/>
            <person name="Arai W."/>
            <person name="Tsubouchi T."/>
            <person name="Morono Y."/>
            <person name="Uchiyama I."/>
            <person name="Ito T."/>
            <person name="Fujiyama A."/>
            <person name="Inagaki F."/>
            <person name="Takami H."/>
        </authorList>
    </citation>
    <scope>NUCLEOTIDE SEQUENCE</scope>
    <source>
        <strain evidence="2">Expedition CK06-06</strain>
    </source>
</reference>
<keyword evidence="1" id="KW-0812">Transmembrane</keyword>
<dbReference type="EMBL" id="BARU01007751">
    <property type="protein sequence ID" value="GAH47153.1"/>
    <property type="molecule type" value="Genomic_DNA"/>
</dbReference>
<gene>
    <name evidence="2" type="ORF">S03H2_15261</name>
</gene>
<protein>
    <submittedName>
        <fullName evidence="2">Uncharacterized protein</fullName>
    </submittedName>
</protein>
<dbReference type="AlphaFoldDB" id="X1HPD3"/>
<name>X1HPD3_9ZZZZ</name>